<proteinExistence type="predicted"/>
<feature type="compositionally biased region" description="Low complexity" evidence="1">
    <location>
        <begin position="28"/>
        <end position="45"/>
    </location>
</feature>
<feature type="compositionally biased region" description="Basic and acidic residues" evidence="1">
    <location>
        <begin position="65"/>
        <end position="83"/>
    </location>
</feature>
<protein>
    <submittedName>
        <fullName evidence="2">Uncharacterized protein</fullName>
    </submittedName>
</protein>
<organism evidence="2 3">
    <name type="scientific">Kibdelosporangium aridum</name>
    <dbReference type="NCBI Taxonomy" id="2030"/>
    <lineage>
        <taxon>Bacteria</taxon>
        <taxon>Bacillati</taxon>
        <taxon>Actinomycetota</taxon>
        <taxon>Actinomycetes</taxon>
        <taxon>Pseudonocardiales</taxon>
        <taxon>Pseudonocardiaceae</taxon>
        <taxon>Kibdelosporangium</taxon>
    </lineage>
</organism>
<dbReference type="Proteomes" id="UP000287547">
    <property type="component" value="Unassembled WGS sequence"/>
</dbReference>
<dbReference type="AlphaFoldDB" id="A0A428YQ87"/>
<feature type="compositionally biased region" description="Basic residues" evidence="1">
    <location>
        <begin position="84"/>
        <end position="94"/>
    </location>
</feature>
<feature type="non-terminal residue" evidence="2">
    <location>
        <position position="1"/>
    </location>
</feature>
<comment type="caution">
    <text evidence="2">The sequence shown here is derived from an EMBL/GenBank/DDBJ whole genome shotgun (WGS) entry which is preliminary data.</text>
</comment>
<accession>A0A428YQ87</accession>
<sequence>PATAVPTAHSAKDKHAASDHTADDDHFATACAASGSAAASVTPGAADDDNKGPQEPAAVSQTRCGAEETGHGEEAALGDNHRSADHRRQRRGRGSRTTPLGRLGARW</sequence>
<dbReference type="EMBL" id="QHKI01000065">
    <property type="protein sequence ID" value="RSM70625.1"/>
    <property type="molecule type" value="Genomic_DNA"/>
</dbReference>
<gene>
    <name evidence="2" type="ORF">DMH04_44230</name>
</gene>
<evidence type="ECO:0000313" key="2">
    <source>
        <dbReference type="EMBL" id="RSM70625.1"/>
    </source>
</evidence>
<evidence type="ECO:0000256" key="1">
    <source>
        <dbReference type="SAM" id="MobiDB-lite"/>
    </source>
</evidence>
<reference evidence="2 3" key="1">
    <citation type="submission" date="2018-05" db="EMBL/GenBank/DDBJ databases">
        <title>Evolution of GPA BGCs.</title>
        <authorList>
            <person name="Waglechner N."/>
            <person name="Wright G.D."/>
        </authorList>
    </citation>
    <scope>NUCLEOTIDE SEQUENCE [LARGE SCALE GENOMIC DNA]</scope>
    <source>
        <strain evidence="2 3">A82846</strain>
    </source>
</reference>
<evidence type="ECO:0000313" key="3">
    <source>
        <dbReference type="Proteomes" id="UP000287547"/>
    </source>
</evidence>
<feature type="region of interest" description="Disordered" evidence="1">
    <location>
        <begin position="1"/>
        <end position="107"/>
    </location>
</feature>
<dbReference type="RefSeq" id="WP_221761223.1">
    <property type="nucleotide sequence ID" value="NZ_QHKI01000065.1"/>
</dbReference>
<feature type="compositionally biased region" description="Basic and acidic residues" evidence="1">
    <location>
        <begin position="10"/>
        <end position="27"/>
    </location>
</feature>
<name>A0A428YQ87_KIBAR</name>